<organism evidence="2 3">
    <name type="scientific">Rhodanobacter denitrificans</name>
    <dbReference type="NCBI Taxonomy" id="666685"/>
    <lineage>
        <taxon>Bacteria</taxon>
        <taxon>Pseudomonadati</taxon>
        <taxon>Pseudomonadota</taxon>
        <taxon>Gammaproteobacteria</taxon>
        <taxon>Lysobacterales</taxon>
        <taxon>Rhodanobacteraceae</taxon>
        <taxon>Rhodanobacter</taxon>
    </lineage>
</organism>
<name>A0A2W5K948_9GAMM</name>
<gene>
    <name evidence="2" type="ORF">DI564_13960</name>
</gene>
<evidence type="ECO:0000313" key="3">
    <source>
        <dbReference type="Proteomes" id="UP000249046"/>
    </source>
</evidence>
<dbReference type="Pfam" id="PF13469">
    <property type="entry name" value="Sulfotransfer_3"/>
    <property type="match status" value="1"/>
</dbReference>
<sequence>MRRAVASASAVEAAIISRVERGSPRAARVGARGRSPLQQAAGGARSRGLPGRHHRSGRDAAGEGRTAMLARRPQPPRPVRVHHVPFSQRRPAAWIARHPRLMRRLADLETRVLSERLAAVDTARPVWICGMARAGSTVLLEFLADGATFATHRYSDYPWLWTPYWWNHLHARLPLPKRPPRERAHRDRLLVGPDSPEAFEEVFWMHFFPGRHDSAVDQVIAAEVDHAAFDRFLDAHMRKLIAVRGAQRYLAKANEQLPRLGYLARRYPQARFIVPVRDPVAQVASLLKQDRLFTQLSAEDPEVGRHLLRAGHVEFGPGKQALNVGDAAATQAIADCFAQGRVAGGYARQWAMQYGHALDRLDADPALREACLWVGYEALCAHPEDGLRRIGRHVGLDEAEIGRRVARHAPRLSEPDYPLPFSAEEIARLRALTDPVRRRIAVLA</sequence>
<dbReference type="Proteomes" id="UP000249046">
    <property type="component" value="Unassembled WGS sequence"/>
</dbReference>
<dbReference type="SUPFAM" id="SSF52540">
    <property type="entry name" value="P-loop containing nucleoside triphosphate hydrolases"/>
    <property type="match status" value="1"/>
</dbReference>
<dbReference type="GO" id="GO:0016740">
    <property type="term" value="F:transferase activity"/>
    <property type="evidence" value="ECO:0007669"/>
    <property type="project" value="UniProtKB-KW"/>
</dbReference>
<comment type="caution">
    <text evidence="2">The sequence shown here is derived from an EMBL/GenBank/DDBJ whole genome shotgun (WGS) entry which is preliminary data.</text>
</comment>
<proteinExistence type="predicted"/>
<evidence type="ECO:0000313" key="2">
    <source>
        <dbReference type="EMBL" id="PZQ12064.1"/>
    </source>
</evidence>
<protein>
    <submittedName>
        <fullName evidence="2">Sulfotransferase family protein</fullName>
    </submittedName>
</protein>
<dbReference type="AlphaFoldDB" id="A0A2W5K948"/>
<evidence type="ECO:0000256" key="1">
    <source>
        <dbReference type="SAM" id="MobiDB-lite"/>
    </source>
</evidence>
<feature type="region of interest" description="Disordered" evidence="1">
    <location>
        <begin position="22"/>
        <end position="68"/>
    </location>
</feature>
<keyword evidence="2" id="KW-0808">Transferase</keyword>
<reference evidence="2 3" key="1">
    <citation type="submission" date="2017-08" db="EMBL/GenBank/DDBJ databases">
        <title>Infants hospitalized years apart are colonized by the same room-sourced microbial strains.</title>
        <authorList>
            <person name="Brooks B."/>
            <person name="Olm M.R."/>
            <person name="Firek B.A."/>
            <person name="Baker R."/>
            <person name="Thomas B.C."/>
            <person name="Morowitz M.J."/>
            <person name="Banfield J.F."/>
        </authorList>
    </citation>
    <scope>NUCLEOTIDE SEQUENCE [LARGE SCALE GENOMIC DNA]</scope>
    <source>
        <strain evidence="2">S2_005_003_R2_42</strain>
    </source>
</reference>
<dbReference type="InterPro" id="IPR027417">
    <property type="entry name" value="P-loop_NTPase"/>
</dbReference>
<dbReference type="Gene3D" id="3.40.50.300">
    <property type="entry name" value="P-loop containing nucleotide triphosphate hydrolases"/>
    <property type="match status" value="1"/>
</dbReference>
<accession>A0A2W5K948</accession>
<dbReference type="EMBL" id="QFPO01000014">
    <property type="protein sequence ID" value="PZQ12064.1"/>
    <property type="molecule type" value="Genomic_DNA"/>
</dbReference>